<evidence type="ECO:0000313" key="4">
    <source>
        <dbReference type="Proteomes" id="UP000245207"/>
    </source>
</evidence>
<dbReference type="STRING" id="35608.A0A2U1L6G1"/>
<dbReference type="Gene3D" id="3.30.70.330">
    <property type="match status" value="1"/>
</dbReference>
<comment type="caution">
    <text evidence="3">The sequence shown here is derived from an EMBL/GenBank/DDBJ whole genome shotgun (WGS) entry which is preliminary data.</text>
</comment>
<reference evidence="3 4" key="1">
    <citation type="journal article" date="2018" name="Mol. Plant">
        <title>The genome of Artemisia annua provides insight into the evolution of Asteraceae family and artemisinin biosynthesis.</title>
        <authorList>
            <person name="Shen Q."/>
            <person name="Zhang L."/>
            <person name="Liao Z."/>
            <person name="Wang S."/>
            <person name="Yan T."/>
            <person name="Shi P."/>
            <person name="Liu M."/>
            <person name="Fu X."/>
            <person name="Pan Q."/>
            <person name="Wang Y."/>
            <person name="Lv Z."/>
            <person name="Lu X."/>
            <person name="Zhang F."/>
            <person name="Jiang W."/>
            <person name="Ma Y."/>
            <person name="Chen M."/>
            <person name="Hao X."/>
            <person name="Li L."/>
            <person name="Tang Y."/>
            <person name="Lv G."/>
            <person name="Zhou Y."/>
            <person name="Sun X."/>
            <person name="Brodelius P.E."/>
            <person name="Rose J.K.C."/>
            <person name="Tang K."/>
        </authorList>
    </citation>
    <scope>NUCLEOTIDE SEQUENCE [LARGE SCALE GENOMIC DNA]</scope>
    <source>
        <strain evidence="4">cv. Huhao1</strain>
        <tissue evidence="3">Leaf</tissue>
    </source>
</reference>
<dbReference type="PROSITE" id="PS50102">
    <property type="entry name" value="RRM"/>
    <property type="match status" value="1"/>
</dbReference>
<dbReference type="GO" id="GO:0003723">
    <property type="term" value="F:RNA binding"/>
    <property type="evidence" value="ECO:0007669"/>
    <property type="project" value="UniProtKB-UniRule"/>
</dbReference>
<keyword evidence="4" id="KW-1185">Reference proteome</keyword>
<dbReference type="InterPro" id="IPR035979">
    <property type="entry name" value="RBD_domain_sf"/>
</dbReference>
<dbReference type="AlphaFoldDB" id="A0A2U1L6G1"/>
<dbReference type="GO" id="GO:0005634">
    <property type="term" value="C:nucleus"/>
    <property type="evidence" value="ECO:0007669"/>
    <property type="project" value="InterPro"/>
</dbReference>
<dbReference type="OrthoDB" id="304530at2759"/>
<evidence type="ECO:0000259" key="2">
    <source>
        <dbReference type="PROSITE" id="PS50102"/>
    </source>
</evidence>
<dbReference type="SMART" id="SM00360">
    <property type="entry name" value="RRM"/>
    <property type="match status" value="1"/>
</dbReference>
<dbReference type="Pfam" id="PF00076">
    <property type="entry name" value="RRM_1"/>
    <property type="match status" value="1"/>
</dbReference>
<protein>
    <submittedName>
        <fullName evidence="3">Splicing factor, CC1-like protein</fullName>
    </submittedName>
</protein>
<evidence type="ECO:0000313" key="3">
    <source>
        <dbReference type="EMBL" id="PWA44597.1"/>
    </source>
</evidence>
<dbReference type="Proteomes" id="UP000245207">
    <property type="component" value="Unassembled WGS sequence"/>
</dbReference>
<name>A0A2U1L6G1_ARTAN</name>
<accession>A0A2U1L6G1</accession>
<dbReference type="EMBL" id="PKPP01011193">
    <property type="protein sequence ID" value="PWA44597.1"/>
    <property type="molecule type" value="Genomic_DNA"/>
</dbReference>
<dbReference type="PANTHER" id="PTHR48036">
    <property type="entry name" value="SPLICING FACTOR (PAD-1), PUTATIVE (AFU_ORTHOLOGUE AFUA_1G15810)-RELATED"/>
    <property type="match status" value="1"/>
</dbReference>
<dbReference type="InterPro" id="IPR006509">
    <property type="entry name" value="RBM39_SF"/>
</dbReference>
<evidence type="ECO:0000256" key="1">
    <source>
        <dbReference type="PROSITE-ProRule" id="PRU00176"/>
    </source>
</evidence>
<dbReference type="GO" id="GO:0006397">
    <property type="term" value="P:mRNA processing"/>
    <property type="evidence" value="ECO:0007669"/>
    <property type="project" value="InterPro"/>
</dbReference>
<organism evidence="3 4">
    <name type="scientific">Artemisia annua</name>
    <name type="common">Sweet wormwood</name>
    <dbReference type="NCBI Taxonomy" id="35608"/>
    <lineage>
        <taxon>Eukaryota</taxon>
        <taxon>Viridiplantae</taxon>
        <taxon>Streptophyta</taxon>
        <taxon>Embryophyta</taxon>
        <taxon>Tracheophyta</taxon>
        <taxon>Spermatophyta</taxon>
        <taxon>Magnoliopsida</taxon>
        <taxon>eudicotyledons</taxon>
        <taxon>Gunneridae</taxon>
        <taxon>Pentapetalae</taxon>
        <taxon>asterids</taxon>
        <taxon>campanulids</taxon>
        <taxon>Asterales</taxon>
        <taxon>Asteraceae</taxon>
        <taxon>Asteroideae</taxon>
        <taxon>Anthemideae</taxon>
        <taxon>Artemisiinae</taxon>
        <taxon>Artemisia</taxon>
    </lineage>
</organism>
<keyword evidence="1" id="KW-0694">RNA-binding</keyword>
<sequence>MGNLENVYLCSKPHEEDDTKGGTLVYAGNLHPEVTKDALHQLFEIYTRGAVVEVILPTDANGNRLDYGFIQFEQLQHARVAQKLNGQLRVKGLLMKVSTVTEEAWLKPMEAKK</sequence>
<proteinExistence type="predicted"/>
<dbReference type="InterPro" id="IPR000504">
    <property type="entry name" value="RRM_dom"/>
</dbReference>
<dbReference type="InterPro" id="IPR012677">
    <property type="entry name" value="Nucleotide-bd_a/b_plait_sf"/>
</dbReference>
<gene>
    <name evidence="3" type="ORF">CTI12_AA522180</name>
</gene>
<feature type="domain" description="RRM" evidence="2">
    <location>
        <begin position="23"/>
        <end position="102"/>
    </location>
</feature>
<dbReference type="SUPFAM" id="SSF54928">
    <property type="entry name" value="RNA-binding domain, RBD"/>
    <property type="match status" value="1"/>
</dbReference>